<proteinExistence type="inferred from homology"/>
<comment type="caution">
    <text evidence="11">The sequence shown here is derived from an EMBL/GenBank/DDBJ whole genome shotgun (WGS) entry which is preliminary data.</text>
</comment>
<dbReference type="Proteomes" id="UP001589610">
    <property type="component" value="Unassembled WGS sequence"/>
</dbReference>
<gene>
    <name evidence="11" type="ORF">ACFFRH_13805</name>
</gene>
<protein>
    <submittedName>
        <fullName evidence="11">S8 family peptidase</fullName>
        <ecNumber evidence="11">3.4.-.-</ecNumber>
    </submittedName>
</protein>
<evidence type="ECO:0000256" key="7">
    <source>
        <dbReference type="SAM" id="MobiDB-lite"/>
    </source>
</evidence>
<keyword evidence="3 5" id="KW-0378">Hydrolase</keyword>
<dbReference type="PRINTS" id="PR00723">
    <property type="entry name" value="SUBTILISIN"/>
</dbReference>
<feature type="active site" description="Charge relay system" evidence="5">
    <location>
        <position position="198"/>
    </location>
</feature>
<evidence type="ECO:0000313" key="12">
    <source>
        <dbReference type="Proteomes" id="UP001589610"/>
    </source>
</evidence>
<dbReference type="InterPro" id="IPR050131">
    <property type="entry name" value="Peptidase_S8_subtilisin-like"/>
</dbReference>
<feature type="signal peptide" evidence="8">
    <location>
        <begin position="1"/>
        <end position="29"/>
    </location>
</feature>
<feature type="domain" description="Inhibitor I9" evidence="10">
    <location>
        <begin position="57"/>
        <end position="126"/>
    </location>
</feature>
<dbReference type="Pfam" id="PF05922">
    <property type="entry name" value="Inhibitor_I9"/>
    <property type="match status" value="1"/>
</dbReference>
<dbReference type="PROSITE" id="PS00137">
    <property type="entry name" value="SUBTILASE_HIS"/>
    <property type="match status" value="1"/>
</dbReference>
<dbReference type="EMBL" id="JBHMBS010000005">
    <property type="protein sequence ID" value="MFB9676566.1"/>
    <property type="molecule type" value="Genomic_DNA"/>
</dbReference>
<comment type="similarity">
    <text evidence="1 5 6">Belongs to the peptidase S8 family.</text>
</comment>
<dbReference type="GO" id="GO:0016787">
    <property type="term" value="F:hydrolase activity"/>
    <property type="evidence" value="ECO:0007669"/>
    <property type="project" value="UniProtKB-KW"/>
</dbReference>
<dbReference type="SUPFAM" id="SSF54897">
    <property type="entry name" value="Protease propeptides/inhibitors"/>
    <property type="match status" value="1"/>
</dbReference>
<dbReference type="PROSITE" id="PS00136">
    <property type="entry name" value="SUBTILASE_ASP"/>
    <property type="match status" value="1"/>
</dbReference>
<dbReference type="InterPro" id="IPR023827">
    <property type="entry name" value="Peptidase_S8_Asp-AS"/>
</dbReference>
<evidence type="ECO:0000256" key="5">
    <source>
        <dbReference type="PROSITE-ProRule" id="PRU01240"/>
    </source>
</evidence>
<dbReference type="EC" id="3.4.-.-" evidence="11"/>
<feature type="chain" id="PRO_5045494515" evidence="8">
    <location>
        <begin position="30"/>
        <end position="589"/>
    </location>
</feature>
<keyword evidence="4 5" id="KW-0720">Serine protease</keyword>
<feature type="region of interest" description="Disordered" evidence="7">
    <location>
        <begin position="423"/>
        <end position="459"/>
    </location>
</feature>
<organism evidence="11 12">
    <name type="scientific">Streptosporangium vulgare</name>
    <dbReference type="NCBI Taxonomy" id="46190"/>
    <lineage>
        <taxon>Bacteria</taxon>
        <taxon>Bacillati</taxon>
        <taxon>Actinomycetota</taxon>
        <taxon>Actinomycetes</taxon>
        <taxon>Streptosporangiales</taxon>
        <taxon>Streptosporangiaceae</taxon>
        <taxon>Streptosporangium</taxon>
    </lineage>
</organism>
<keyword evidence="12" id="KW-1185">Reference proteome</keyword>
<name>A0ABV5TBV8_9ACTN</name>
<dbReference type="InterPro" id="IPR015500">
    <property type="entry name" value="Peptidase_S8_subtilisin-rel"/>
</dbReference>
<keyword evidence="2 5" id="KW-0645">Protease</keyword>
<evidence type="ECO:0000259" key="10">
    <source>
        <dbReference type="Pfam" id="PF05922"/>
    </source>
</evidence>
<feature type="compositionally biased region" description="Polar residues" evidence="7">
    <location>
        <begin position="446"/>
        <end position="459"/>
    </location>
</feature>
<dbReference type="Gene3D" id="3.40.50.200">
    <property type="entry name" value="Peptidase S8/S53 domain"/>
    <property type="match status" value="1"/>
</dbReference>
<dbReference type="InterPro" id="IPR034193">
    <property type="entry name" value="PCSK9_ProteinaseK-like"/>
</dbReference>
<dbReference type="InterPro" id="IPR036852">
    <property type="entry name" value="Peptidase_S8/S53_dom_sf"/>
</dbReference>
<dbReference type="InterPro" id="IPR000209">
    <property type="entry name" value="Peptidase_S8/S53_dom"/>
</dbReference>
<evidence type="ECO:0000256" key="3">
    <source>
        <dbReference type="ARBA" id="ARBA00022801"/>
    </source>
</evidence>
<dbReference type="RefSeq" id="WP_386156715.1">
    <property type="nucleotide sequence ID" value="NZ_JBHMBS010000005.1"/>
</dbReference>
<evidence type="ECO:0000259" key="9">
    <source>
        <dbReference type="Pfam" id="PF00082"/>
    </source>
</evidence>
<dbReference type="Gene3D" id="2.60.120.200">
    <property type="match status" value="1"/>
</dbReference>
<dbReference type="Gene3D" id="3.30.70.80">
    <property type="entry name" value="Peptidase S8 propeptide/proteinase inhibitor I9"/>
    <property type="match status" value="1"/>
</dbReference>
<dbReference type="PROSITE" id="PS00138">
    <property type="entry name" value="SUBTILASE_SER"/>
    <property type="match status" value="1"/>
</dbReference>
<reference evidence="11 12" key="1">
    <citation type="submission" date="2024-09" db="EMBL/GenBank/DDBJ databases">
        <authorList>
            <person name="Sun Q."/>
            <person name="Mori K."/>
        </authorList>
    </citation>
    <scope>NUCLEOTIDE SEQUENCE [LARGE SCALE GENOMIC DNA]</scope>
    <source>
        <strain evidence="11 12">JCM 3028</strain>
    </source>
</reference>
<evidence type="ECO:0000313" key="11">
    <source>
        <dbReference type="EMBL" id="MFB9676566.1"/>
    </source>
</evidence>
<dbReference type="Pfam" id="PF00082">
    <property type="entry name" value="Peptidase_S8"/>
    <property type="match status" value="1"/>
</dbReference>
<dbReference type="PANTHER" id="PTHR43806:SF11">
    <property type="entry name" value="CEREVISIN-RELATED"/>
    <property type="match status" value="1"/>
</dbReference>
<keyword evidence="8" id="KW-0732">Signal</keyword>
<feature type="compositionally biased region" description="Low complexity" evidence="7">
    <location>
        <begin position="426"/>
        <end position="438"/>
    </location>
</feature>
<dbReference type="CDD" id="cd04077">
    <property type="entry name" value="Peptidases_S8_PCSK9_ProteinaseK_like"/>
    <property type="match status" value="1"/>
</dbReference>
<dbReference type="InterPro" id="IPR022398">
    <property type="entry name" value="Peptidase_S8_His-AS"/>
</dbReference>
<feature type="active site" description="Charge relay system" evidence="5">
    <location>
        <position position="350"/>
    </location>
</feature>
<evidence type="ECO:0000256" key="4">
    <source>
        <dbReference type="ARBA" id="ARBA00022825"/>
    </source>
</evidence>
<dbReference type="InterPro" id="IPR023828">
    <property type="entry name" value="Peptidase_S8_Ser-AS"/>
</dbReference>
<evidence type="ECO:0000256" key="8">
    <source>
        <dbReference type="SAM" id="SignalP"/>
    </source>
</evidence>
<evidence type="ECO:0000256" key="6">
    <source>
        <dbReference type="RuleBase" id="RU003355"/>
    </source>
</evidence>
<dbReference type="PROSITE" id="PS51892">
    <property type="entry name" value="SUBTILASE"/>
    <property type="match status" value="1"/>
</dbReference>
<feature type="active site" description="Charge relay system" evidence="5">
    <location>
        <position position="165"/>
    </location>
</feature>
<evidence type="ECO:0000256" key="1">
    <source>
        <dbReference type="ARBA" id="ARBA00011073"/>
    </source>
</evidence>
<dbReference type="InterPro" id="IPR037045">
    <property type="entry name" value="S8pro/Inhibitor_I9_sf"/>
</dbReference>
<dbReference type="PANTHER" id="PTHR43806">
    <property type="entry name" value="PEPTIDASE S8"/>
    <property type="match status" value="1"/>
</dbReference>
<feature type="domain" description="Peptidase S8/S53" evidence="9">
    <location>
        <begin position="157"/>
        <end position="386"/>
    </location>
</feature>
<sequence>MSKAPALRLAGLVTAALLLALGSVTPASARQHTGSTGSTGSIGSIVKADSATALPDSYIVVLKGQFSRVDRERMAREVAEGEGAQVSAVYQRAINGFAVRASEEQARRIAARSDVAYVEQDQEFTLVNQAVSSWGLDRVDQRNLPLDGNYTAPNTGSGVRAYIIDTGIRVTHSDFGGRAQAGRDVYDDDNDVADCNGHGTHVSGTVGGGQYGIAKAVTLIGVRVFGCGNSTSTSIIIEGVDWVTANAVKPAVANMSLGGSASTTLDTAVSNSIASGVVYALAAGNESTDACTRSPARLPAAITVGATTSTDARASYSNFGTCLDLFAPGSAITSAWNTNDTASNTINGTSMASPHVAGAAALILSGTPGATPAQVRDTIVANATPGVVTSPGTGSPNLLLYVGGGGPGPQPTVVYSDDFEAERGWTTNPGGTDTATTGRFERGDPGQTSSGVITQPGTTPSGTYGLVSGAAAGSSAGDGDIDGGVTSAQSPAITLPASGTLTLSFSWYLGHLNNASSADYVRVRVVGTTTTTVLNQTGAASNRAATWATATANISGHAGQVVRVVVDAADASGASLVEAGIDDVKITSQ</sequence>
<dbReference type="SUPFAM" id="SSF52743">
    <property type="entry name" value="Subtilisin-like"/>
    <property type="match status" value="1"/>
</dbReference>
<evidence type="ECO:0000256" key="2">
    <source>
        <dbReference type="ARBA" id="ARBA00022670"/>
    </source>
</evidence>
<dbReference type="InterPro" id="IPR010259">
    <property type="entry name" value="S8pro/Inhibitor_I9"/>
</dbReference>
<accession>A0ABV5TBV8</accession>